<dbReference type="EMBL" id="JBJHZZ010000020">
    <property type="protein sequence ID" value="MFL0248529.1"/>
    <property type="molecule type" value="Genomic_DNA"/>
</dbReference>
<sequence length="61" mass="6834">MFSSEDKSLVGENCPQYISRNILHGTNATNLARNCTNCTNYLNGNCSINLFNDIYESLKVN</sequence>
<reference evidence="1 2" key="1">
    <citation type="submission" date="2024-11" db="EMBL/GenBank/DDBJ databases">
        <authorList>
            <person name="Heng Y.C."/>
            <person name="Lim A.C.H."/>
            <person name="Lee J.K.Y."/>
            <person name="Kittelmann S."/>
        </authorList>
    </citation>
    <scope>NUCLEOTIDE SEQUENCE [LARGE SCALE GENOMIC DNA]</scope>
    <source>
        <strain evidence="1 2">WILCCON 0185</strain>
    </source>
</reference>
<evidence type="ECO:0000313" key="1">
    <source>
        <dbReference type="EMBL" id="MFL0248529.1"/>
    </source>
</evidence>
<protein>
    <submittedName>
        <fullName evidence="1">Uncharacterized protein</fullName>
    </submittedName>
</protein>
<organism evidence="1 2">
    <name type="scientific">Candidatus Clostridium stratigraminis</name>
    <dbReference type="NCBI Taxonomy" id="3381661"/>
    <lineage>
        <taxon>Bacteria</taxon>
        <taxon>Bacillati</taxon>
        <taxon>Bacillota</taxon>
        <taxon>Clostridia</taxon>
        <taxon>Eubacteriales</taxon>
        <taxon>Clostridiaceae</taxon>
        <taxon>Clostridium</taxon>
    </lineage>
</organism>
<gene>
    <name evidence="1" type="ORF">ACJDUG_16400</name>
</gene>
<comment type="caution">
    <text evidence="1">The sequence shown here is derived from an EMBL/GenBank/DDBJ whole genome shotgun (WGS) entry which is preliminary data.</text>
</comment>
<name>A0ABW8T7H2_9CLOT</name>
<dbReference type="RefSeq" id="WP_406770958.1">
    <property type="nucleotide sequence ID" value="NZ_JBJHZZ010000020.1"/>
</dbReference>
<proteinExistence type="predicted"/>
<accession>A0ABW8T7H2</accession>
<keyword evidence="2" id="KW-1185">Reference proteome</keyword>
<dbReference type="Proteomes" id="UP001623591">
    <property type="component" value="Unassembled WGS sequence"/>
</dbReference>
<evidence type="ECO:0000313" key="2">
    <source>
        <dbReference type="Proteomes" id="UP001623591"/>
    </source>
</evidence>